<sequence>MVSLSTWFRYLGHKLEYSVSLSWKSYTRGQISDIELRDSVWKYVFQGKLTYLHWNKGEEMAPVIGGQGGTLLVRKIPAADPTRVFVGDVVVLRDPEKLDNYLVRRLAAIEGYEMASTDKKDEPFVLEKDQCWVLADNGNLKPKVLALSFLFYFRMLLLYIGIFLLCILNCNISLSLLLIIIHGLQPLDNVKATGVKLTSFLHSVEY</sequence>
<dbReference type="Proteomes" id="UP001280121">
    <property type="component" value="Unassembled WGS sequence"/>
</dbReference>
<protein>
    <submittedName>
        <fullName evidence="2">Uncharacterized protein</fullName>
    </submittedName>
</protein>
<reference evidence="2" key="1">
    <citation type="journal article" date="2023" name="Plant J.">
        <title>Genome sequences and population genomics provide insights into the demographic history, inbreeding, and mutation load of two 'living fossil' tree species of Dipteronia.</title>
        <authorList>
            <person name="Feng Y."/>
            <person name="Comes H.P."/>
            <person name="Chen J."/>
            <person name="Zhu S."/>
            <person name="Lu R."/>
            <person name="Zhang X."/>
            <person name="Li P."/>
            <person name="Qiu J."/>
            <person name="Olsen K.M."/>
            <person name="Qiu Y."/>
        </authorList>
    </citation>
    <scope>NUCLEOTIDE SEQUENCE</scope>
    <source>
        <strain evidence="2">KIB01</strain>
    </source>
</reference>
<keyword evidence="3" id="KW-1185">Reference proteome</keyword>
<dbReference type="PANTHER" id="PTHR47040">
    <property type="entry name" value="OSJNBA0068L06.9 PROTEIN"/>
    <property type="match status" value="1"/>
</dbReference>
<proteinExistence type="predicted"/>
<organism evidence="2 3">
    <name type="scientific">Dipteronia dyeriana</name>
    <dbReference type="NCBI Taxonomy" id="168575"/>
    <lineage>
        <taxon>Eukaryota</taxon>
        <taxon>Viridiplantae</taxon>
        <taxon>Streptophyta</taxon>
        <taxon>Embryophyta</taxon>
        <taxon>Tracheophyta</taxon>
        <taxon>Spermatophyta</taxon>
        <taxon>Magnoliopsida</taxon>
        <taxon>eudicotyledons</taxon>
        <taxon>Gunneridae</taxon>
        <taxon>Pentapetalae</taxon>
        <taxon>rosids</taxon>
        <taxon>malvids</taxon>
        <taxon>Sapindales</taxon>
        <taxon>Sapindaceae</taxon>
        <taxon>Hippocastanoideae</taxon>
        <taxon>Acereae</taxon>
        <taxon>Dipteronia</taxon>
    </lineage>
</organism>
<feature type="transmembrane region" description="Helical" evidence="1">
    <location>
        <begin position="156"/>
        <end position="181"/>
    </location>
</feature>
<dbReference type="PANTHER" id="PTHR47040:SF1">
    <property type="entry name" value="MITOCHONDRIAL ATP-INDEPENDENT INNER MEMBRANE PROTEASE SUBUNIT 2"/>
    <property type="match status" value="1"/>
</dbReference>
<accession>A0AAD9X0A1</accession>
<dbReference type="AlphaFoldDB" id="A0AAD9X0A1"/>
<dbReference type="EMBL" id="JANJYI010000005">
    <property type="protein sequence ID" value="KAK2648750.1"/>
    <property type="molecule type" value="Genomic_DNA"/>
</dbReference>
<keyword evidence="1" id="KW-0472">Membrane</keyword>
<dbReference type="SUPFAM" id="SSF51306">
    <property type="entry name" value="LexA/Signal peptidase"/>
    <property type="match status" value="1"/>
</dbReference>
<keyword evidence="1" id="KW-1133">Transmembrane helix</keyword>
<keyword evidence="1" id="KW-0812">Transmembrane</keyword>
<evidence type="ECO:0000313" key="2">
    <source>
        <dbReference type="EMBL" id="KAK2648750.1"/>
    </source>
</evidence>
<name>A0AAD9X0A1_9ROSI</name>
<dbReference type="CDD" id="cd06462">
    <property type="entry name" value="Peptidase_S24_S26"/>
    <property type="match status" value="1"/>
</dbReference>
<dbReference type="InterPro" id="IPR036286">
    <property type="entry name" value="LexA/Signal_pep-like_sf"/>
</dbReference>
<evidence type="ECO:0000256" key="1">
    <source>
        <dbReference type="SAM" id="Phobius"/>
    </source>
</evidence>
<gene>
    <name evidence="2" type="ORF">Ddye_016239</name>
</gene>
<comment type="caution">
    <text evidence="2">The sequence shown here is derived from an EMBL/GenBank/DDBJ whole genome shotgun (WGS) entry which is preliminary data.</text>
</comment>
<dbReference type="InterPro" id="IPR053307">
    <property type="entry name" value="Mitochondrial_IM_protease"/>
</dbReference>
<evidence type="ECO:0000313" key="3">
    <source>
        <dbReference type="Proteomes" id="UP001280121"/>
    </source>
</evidence>